<dbReference type="InterPro" id="IPR023395">
    <property type="entry name" value="MCP_dom_sf"/>
</dbReference>
<feature type="transmembrane region" description="Helical" evidence="11">
    <location>
        <begin position="172"/>
        <end position="193"/>
    </location>
</feature>
<evidence type="ECO:0000256" key="6">
    <source>
        <dbReference type="ARBA" id="ARBA00022989"/>
    </source>
</evidence>
<dbReference type="EMBL" id="HE573019">
    <property type="protein sequence ID" value="CCC47046.1"/>
    <property type="molecule type" value="Genomic_DNA"/>
</dbReference>
<dbReference type="GO" id="GO:0048250">
    <property type="term" value="P:iron import into the mitochondrion"/>
    <property type="evidence" value="ECO:0007669"/>
    <property type="project" value="TreeGrafter"/>
</dbReference>
<dbReference type="InterPro" id="IPR002067">
    <property type="entry name" value="MCP"/>
</dbReference>
<comment type="similarity">
    <text evidence="2 10">Belongs to the mitochondrial carrier (TC 2.A.29) family.</text>
</comment>
<keyword evidence="3 10" id="KW-0813">Transport</keyword>
<feature type="repeat" description="Solcar" evidence="9">
    <location>
        <begin position="21"/>
        <end position="103"/>
    </location>
</feature>
<keyword evidence="4 9" id="KW-0812">Transmembrane</keyword>
<comment type="subcellular location">
    <subcellularLocation>
        <location evidence="1">Mitochondrion membrane</location>
        <topology evidence="1">Multi-pass membrane protein</topology>
    </subcellularLocation>
</comment>
<evidence type="ECO:0000256" key="11">
    <source>
        <dbReference type="SAM" id="Phobius"/>
    </source>
</evidence>
<dbReference type="Pfam" id="PF00153">
    <property type="entry name" value="Mito_carr"/>
    <property type="match status" value="3"/>
</dbReference>
<keyword evidence="7" id="KW-0496">Mitochondrion</keyword>
<gene>
    <name evidence="12" type="ORF">TVY486_0302330</name>
</gene>
<keyword evidence="5" id="KW-0677">Repeat</keyword>
<name>G0TSW7_TRYVY</name>
<dbReference type="PROSITE" id="PS50920">
    <property type="entry name" value="SOLCAR"/>
    <property type="match status" value="3"/>
</dbReference>
<reference evidence="12" key="1">
    <citation type="journal article" date="2012" name="Proc. Natl. Acad. Sci. U.S.A.">
        <title>Antigenic diversity is generated by distinct evolutionary mechanisms in African trypanosome species.</title>
        <authorList>
            <person name="Jackson A.P."/>
            <person name="Berry A."/>
            <person name="Aslett M."/>
            <person name="Allison H.C."/>
            <person name="Burton P."/>
            <person name="Vavrova-Anderson J."/>
            <person name="Brown R."/>
            <person name="Browne H."/>
            <person name="Corton N."/>
            <person name="Hauser H."/>
            <person name="Gamble J."/>
            <person name="Gilderthorp R."/>
            <person name="Marcello L."/>
            <person name="McQuillan J."/>
            <person name="Otto T.D."/>
            <person name="Quail M.A."/>
            <person name="Sanders M.J."/>
            <person name="van Tonder A."/>
            <person name="Ginger M.L."/>
            <person name="Field M.C."/>
            <person name="Barry J.D."/>
            <person name="Hertz-Fowler C."/>
            <person name="Berriman M."/>
        </authorList>
    </citation>
    <scope>NUCLEOTIDE SEQUENCE</scope>
    <source>
        <strain evidence="12">Y486</strain>
    </source>
</reference>
<evidence type="ECO:0000256" key="10">
    <source>
        <dbReference type="RuleBase" id="RU000488"/>
    </source>
</evidence>
<dbReference type="InterPro" id="IPR018108">
    <property type="entry name" value="MCP_transmembrane"/>
</dbReference>
<evidence type="ECO:0000256" key="8">
    <source>
        <dbReference type="ARBA" id="ARBA00023136"/>
    </source>
</evidence>
<dbReference type="Gene3D" id="1.50.40.10">
    <property type="entry name" value="Mitochondrial carrier domain"/>
    <property type="match status" value="2"/>
</dbReference>
<dbReference type="PANTHER" id="PTHR45758:SF4">
    <property type="entry name" value="MITOFERRIN-1"/>
    <property type="match status" value="1"/>
</dbReference>
<feature type="repeat" description="Solcar" evidence="9">
    <location>
        <begin position="203"/>
        <end position="285"/>
    </location>
</feature>
<accession>G0TSW7</accession>
<dbReference type="SUPFAM" id="SSF103506">
    <property type="entry name" value="Mitochondrial carrier"/>
    <property type="match status" value="1"/>
</dbReference>
<evidence type="ECO:0000256" key="2">
    <source>
        <dbReference type="ARBA" id="ARBA00006375"/>
    </source>
</evidence>
<evidence type="ECO:0000256" key="4">
    <source>
        <dbReference type="ARBA" id="ARBA00022692"/>
    </source>
</evidence>
<dbReference type="VEuPathDB" id="TriTrypDB:TvY486_0302330"/>
<dbReference type="GO" id="GO:0015093">
    <property type="term" value="F:ferrous iron transmembrane transporter activity"/>
    <property type="evidence" value="ECO:0007669"/>
    <property type="project" value="TreeGrafter"/>
</dbReference>
<evidence type="ECO:0000256" key="1">
    <source>
        <dbReference type="ARBA" id="ARBA00004225"/>
    </source>
</evidence>
<evidence type="ECO:0000256" key="5">
    <source>
        <dbReference type="ARBA" id="ARBA00022737"/>
    </source>
</evidence>
<dbReference type="OMA" id="WRPMRGM"/>
<keyword evidence="6 11" id="KW-1133">Transmembrane helix</keyword>
<sequence>MTSSLSADIGTGVKIGSATHYIDTVDLIAGSVAGFMEHFFMFPFDTLKTRVQSGDVTNVLSAAARIWRFERLRNLYRGFAPVIVAAVPSHGAYYGTYEAAKRVFGEDSHINIVASASCAVAAHDTICTPFDVVKQRMQMDGKRKFTSSMMCVRQLIADGGMAALLVSLPTTIVMNIPHFATYWLIYEGFLAYVGGEHRKRETEIAMNYIVAGLLAGAMASIVSSPLDVVKTQLQLGIKTSFPEAFRHIMSRRGVNGFFAGVSARVMHTAPAGALAMLTYETTKNLLEGSV</sequence>
<evidence type="ECO:0000256" key="9">
    <source>
        <dbReference type="PROSITE-ProRule" id="PRU00282"/>
    </source>
</evidence>
<keyword evidence="8 9" id="KW-0472">Membrane</keyword>
<dbReference type="PRINTS" id="PR00926">
    <property type="entry name" value="MITOCARRIER"/>
</dbReference>
<feature type="transmembrane region" description="Helical" evidence="11">
    <location>
        <begin position="205"/>
        <end position="226"/>
    </location>
</feature>
<feature type="repeat" description="Solcar" evidence="9">
    <location>
        <begin position="107"/>
        <end position="192"/>
    </location>
</feature>
<protein>
    <submittedName>
        <fullName evidence="12">Putative mitochondrial carrier protein</fullName>
    </submittedName>
</protein>
<dbReference type="PANTHER" id="PTHR45758">
    <property type="entry name" value="MITOFERRIN-1-RELATED"/>
    <property type="match status" value="1"/>
</dbReference>
<dbReference type="GO" id="GO:0031966">
    <property type="term" value="C:mitochondrial membrane"/>
    <property type="evidence" value="ECO:0007669"/>
    <property type="project" value="UniProtKB-SubCell"/>
</dbReference>
<evidence type="ECO:0000313" key="12">
    <source>
        <dbReference type="EMBL" id="CCC47046.1"/>
    </source>
</evidence>
<evidence type="ECO:0000256" key="3">
    <source>
        <dbReference type="ARBA" id="ARBA00022448"/>
    </source>
</evidence>
<organism evidence="12">
    <name type="scientific">Trypanosoma vivax (strain Y486)</name>
    <dbReference type="NCBI Taxonomy" id="1055687"/>
    <lineage>
        <taxon>Eukaryota</taxon>
        <taxon>Discoba</taxon>
        <taxon>Euglenozoa</taxon>
        <taxon>Kinetoplastea</taxon>
        <taxon>Metakinetoplastina</taxon>
        <taxon>Trypanosomatida</taxon>
        <taxon>Trypanosomatidae</taxon>
        <taxon>Trypanosoma</taxon>
        <taxon>Duttonella</taxon>
    </lineage>
</organism>
<proteinExistence type="inferred from homology"/>
<evidence type="ECO:0000256" key="7">
    <source>
        <dbReference type="ARBA" id="ARBA00023128"/>
    </source>
</evidence>
<dbReference type="AlphaFoldDB" id="G0TSW7"/>